<keyword evidence="1" id="KW-0472">Membrane</keyword>
<keyword evidence="1" id="KW-1133">Transmembrane helix</keyword>
<evidence type="ECO:0000313" key="3">
    <source>
        <dbReference type="EMBL" id="OGB85078.1"/>
    </source>
</evidence>
<feature type="domain" description="LiaI-LiaF-like transmembrane region" evidence="2">
    <location>
        <begin position="31"/>
        <end position="68"/>
    </location>
</feature>
<dbReference type="AlphaFoldDB" id="A0A1F4PN60"/>
<gene>
    <name evidence="3" type="ORF">A2994_00515</name>
</gene>
<reference evidence="3 4" key="1">
    <citation type="journal article" date="2016" name="Nat. Commun.">
        <title>Thousands of microbial genomes shed light on interconnected biogeochemical processes in an aquifer system.</title>
        <authorList>
            <person name="Anantharaman K."/>
            <person name="Brown C.T."/>
            <person name="Hug L.A."/>
            <person name="Sharon I."/>
            <person name="Castelle C.J."/>
            <person name="Probst A.J."/>
            <person name="Thomas B.C."/>
            <person name="Singh A."/>
            <person name="Wilkins M.J."/>
            <person name="Karaoz U."/>
            <person name="Brodie E.L."/>
            <person name="Williams K.H."/>
            <person name="Hubbard S.S."/>
            <person name="Banfield J.F."/>
        </authorList>
    </citation>
    <scope>NUCLEOTIDE SEQUENCE [LARGE SCALE GENOMIC DNA]</scope>
</reference>
<evidence type="ECO:0000259" key="2">
    <source>
        <dbReference type="Pfam" id="PF18917"/>
    </source>
</evidence>
<evidence type="ECO:0000256" key="1">
    <source>
        <dbReference type="SAM" id="Phobius"/>
    </source>
</evidence>
<organism evidence="3 4">
    <name type="scientific">candidate division Kazan bacterium RIFCSPLOWO2_01_FULL_48_13</name>
    <dbReference type="NCBI Taxonomy" id="1798539"/>
    <lineage>
        <taxon>Bacteria</taxon>
        <taxon>Bacteria division Kazan-3B-28</taxon>
    </lineage>
</organism>
<protein>
    <recommendedName>
        <fullName evidence="2">LiaI-LiaF-like transmembrane region domain-containing protein</fullName>
    </recommendedName>
</protein>
<proteinExistence type="predicted"/>
<comment type="caution">
    <text evidence="3">The sequence shown here is derived from an EMBL/GenBank/DDBJ whole genome shotgun (WGS) entry which is preliminary data.</text>
</comment>
<dbReference type="InterPro" id="IPR043726">
    <property type="entry name" value="LiaI-LiaF-like_TM1"/>
</dbReference>
<dbReference type="EMBL" id="METE01000011">
    <property type="protein sequence ID" value="OGB85078.1"/>
    <property type="molecule type" value="Genomic_DNA"/>
</dbReference>
<dbReference type="Pfam" id="PF18917">
    <property type="entry name" value="LiaI-LiaF-like_TM1"/>
    <property type="match status" value="1"/>
</dbReference>
<feature type="transmembrane region" description="Helical" evidence="1">
    <location>
        <begin position="31"/>
        <end position="52"/>
    </location>
</feature>
<sequence>MNLLGNYFKGGLSMAKKNSNTCGCGWFMDDWFYSLIAILIGFALLGVNLGWLETAWLDYWPVLLILIGGKELLERN</sequence>
<name>A0A1F4PN60_UNCK3</name>
<keyword evidence="1" id="KW-0812">Transmembrane</keyword>
<dbReference type="STRING" id="1798539.A2994_00515"/>
<accession>A0A1F4PN60</accession>
<evidence type="ECO:0000313" key="4">
    <source>
        <dbReference type="Proteomes" id="UP000179010"/>
    </source>
</evidence>
<dbReference type="Proteomes" id="UP000179010">
    <property type="component" value="Unassembled WGS sequence"/>
</dbReference>